<evidence type="ECO:0000313" key="3">
    <source>
        <dbReference type="EMBL" id="MBH5322673.1"/>
    </source>
</evidence>
<organism evidence="3 4">
    <name type="scientific">Aurantiacibacter sediminis</name>
    <dbReference type="NCBI Taxonomy" id="2793064"/>
    <lineage>
        <taxon>Bacteria</taxon>
        <taxon>Pseudomonadati</taxon>
        <taxon>Pseudomonadota</taxon>
        <taxon>Alphaproteobacteria</taxon>
        <taxon>Sphingomonadales</taxon>
        <taxon>Erythrobacteraceae</taxon>
        <taxon>Aurantiacibacter</taxon>
    </lineage>
</organism>
<dbReference type="InterPro" id="IPR018682">
    <property type="entry name" value="DUF2167_membr"/>
</dbReference>
<evidence type="ECO:0000256" key="1">
    <source>
        <dbReference type="SAM" id="Phobius"/>
    </source>
</evidence>
<feature type="chain" id="PRO_5046776754" evidence="2">
    <location>
        <begin position="22"/>
        <end position="293"/>
    </location>
</feature>
<keyword evidence="1" id="KW-0472">Membrane</keyword>
<proteinExistence type="predicted"/>
<evidence type="ECO:0000256" key="2">
    <source>
        <dbReference type="SAM" id="SignalP"/>
    </source>
</evidence>
<dbReference type="RefSeq" id="WP_197921355.1">
    <property type="nucleotide sequence ID" value="NZ_CAWPTA010000007.1"/>
</dbReference>
<protein>
    <submittedName>
        <fullName evidence="3">DUF2167 domain-containing protein</fullName>
    </submittedName>
</protein>
<accession>A0ABS0N3X7</accession>
<evidence type="ECO:0000313" key="4">
    <source>
        <dbReference type="Proteomes" id="UP000602442"/>
    </source>
</evidence>
<gene>
    <name evidence="3" type="ORF">I5L03_08750</name>
</gene>
<keyword evidence="1" id="KW-0812">Transmembrane</keyword>
<dbReference type="Pfam" id="PF09935">
    <property type="entry name" value="DUF2167"/>
    <property type="match status" value="1"/>
</dbReference>
<keyword evidence="1" id="KW-1133">Transmembrane helix</keyword>
<comment type="caution">
    <text evidence="3">The sequence shown here is derived from an EMBL/GenBank/DDBJ whole genome shotgun (WGS) entry which is preliminary data.</text>
</comment>
<name>A0ABS0N3X7_9SPHN</name>
<reference evidence="3 4" key="1">
    <citation type="submission" date="2020-11" db="EMBL/GenBank/DDBJ databases">
        <title>Erythrobacter sediminis sp. nov., a marine bacterium from a tidal flat of Garorim Bay.</title>
        <authorList>
            <person name="Kim D."/>
            <person name="Yoo Y."/>
            <person name="Kim J.-J."/>
        </authorList>
    </citation>
    <scope>NUCLEOTIDE SEQUENCE [LARGE SCALE GENOMIC DNA]</scope>
    <source>
        <strain evidence="3 4">JGD-13</strain>
    </source>
</reference>
<feature type="signal peptide" evidence="2">
    <location>
        <begin position="1"/>
        <end position="21"/>
    </location>
</feature>
<dbReference type="Proteomes" id="UP000602442">
    <property type="component" value="Unassembled WGS sequence"/>
</dbReference>
<sequence length="293" mass="31951">MRSVIAITLGLAILCSTPLAAQEALSRSLPPENGTIQIPAARVSLELGDRYDFYGPEDARTIIVEHWDNRPEQAEGVLGVILPAGLDPREDGWGGIVTYAETGWISNDDARSADYDIILEEMQANARAENLERSGLGYPELEIVGWAQQPTYDSVRHALIWAREFDFSDTENNSLSYDVRLLGREGVLSINFVADMDKLPAIRRAASEITDGARFDPGARYEDYEAGSDEAAGYGLAGLVASGAGLAVAKQFGLLAMLAKLAKPLLVGLGIALALFFVPIRRWLRRRKSGDRD</sequence>
<keyword evidence="2" id="KW-0732">Signal</keyword>
<feature type="transmembrane region" description="Helical" evidence="1">
    <location>
        <begin position="265"/>
        <end position="284"/>
    </location>
</feature>
<dbReference type="EMBL" id="JAEANY010000002">
    <property type="protein sequence ID" value="MBH5322673.1"/>
    <property type="molecule type" value="Genomic_DNA"/>
</dbReference>
<keyword evidence="4" id="KW-1185">Reference proteome</keyword>